<sequence length="99" mass="10713">MKKNLRKPRQSGLYHHEAAYSVDLARGASHIASMLSAATQVAAVYEVMQEFVATHGQVDQDAFGWLLAERLERRGCAVAAHKARDLGVACLAHELVGVG</sequence>
<gene>
    <name evidence="1" type="ORF">C7402_104213</name>
</gene>
<dbReference type="RefSeq" id="WP_116610600.1">
    <property type="nucleotide sequence ID" value="NZ_QEOB01000004.1"/>
</dbReference>
<name>A0ABX5KWN6_9BURK</name>
<dbReference type="Proteomes" id="UP000245712">
    <property type="component" value="Unassembled WGS sequence"/>
</dbReference>
<evidence type="ECO:0000313" key="1">
    <source>
        <dbReference type="EMBL" id="PVX84970.1"/>
    </source>
</evidence>
<dbReference type="EMBL" id="QEOB01000004">
    <property type="protein sequence ID" value="PVX84970.1"/>
    <property type="molecule type" value="Genomic_DNA"/>
</dbReference>
<accession>A0ABX5KWN6</accession>
<evidence type="ECO:0000313" key="2">
    <source>
        <dbReference type="Proteomes" id="UP000245712"/>
    </source>
</evidence>
<reference evidence="1 2" key="1">
    <citation type="submission" date="2018-05" db="EMBL/GenBank/DDBJ databases">
        <title>Genomic Encyclopedia of Type Strains, Phase IV (KMG-V): Genome sequencing to study the core and pangenomes of soil and plant-associated prokaryotes.</title>
        <authorList>
            <person name="Whitman W."/>
        </authorList>
    </citation>
    <scope>NUCLEOTIDE SEQUENCE [LARGE SCALE GENOMIC DNA]</scope>
    <source>
        <strain evidence="1 2">SCZa-39</strain>
    </source>
</reference>
<keyword evidence="2" id="KW-1185">Reference proteome</keyword>
<proteinExistence type="predicted"/>
<protein>
    <submittedName>
        <fullName evidence="1">Uncharacterized protein</fullName>
    </submittedName>
</protein>
<comment type="caution">
    <text evidence="1">The sequence shown here is derived from an EMBL/GenBank/DDBJ whole genome shotgun (WGS) entry which is preliminary data.</text>
</comment>
<organism evidence="1 2">
    <name type="scientific">Paraburkholderia unamae</name>
    <dbReference type="NCBI Taxonomy" id="219649"/>
    <lineage>
        <taxon>Bacteria</taxon>
        <taxon>Pseudomonadati</taxon>
        <taxon>Pseudomonadota</taxon>
        <taxon>Betaproteobacteria</taxon>
        <taxon>Burkholderiales</taxon>
        <taxon>Burkholderiaceae</taxon>
        <taxon>Paraburkholderia</taxon>
    </lineage>
</organism>